<proteinExistence type="predicted"/>
<comment type="caution">
    <text evidence="1">The sequence shown here is derived from an EMBL/GenBank/DDBJ whole genome shotgun (WGS) entry which is preliminary data.</text>
</comment>
<accession>A0ABN1CYI2</accession>
<gene>
    <name evidence="1" type="ORF">GCM10009533_30800</name>
</gene>
<dbReference type="SUPFAM" id="SSF48576">
    <property type="entry name" value="Terpenoid synthases"/>
    <property type="match status" value="1"/>
</dbReference>
<organism evidence="1 2">
    <name type="scientific">Saccharopolyspora erythraea</name>
    <name type="common">Streptomyces erythraeus</name>
    <dbReference type="NCBI Taxonomy" id="1836"/>
    <lineage>
        <taxon>Bacteria</taxon>
        <taxon>Bacillati</taxon>
        <taxon>Actinomycetota</taxon>
        <taxon>Actinomycetes</taxon>
        <taxon>Pseudonocardiales</taxon>
        <taxon>Pseudonocardiaceae</taxon>
        <taxon>Saccharopolyspora</taxon>
    </lineage>
</organism>
<dbReference type="PANTHER" id="PTHR31480">
    <property type="entry name" value="BIFUNCTIONAL LYCOPENE CYCLASE/PHYTOENE SYNTHASE"/>
    <property type="match status" value="1"/>
</dbReference>
<dbReference type="Pfam" id="PF00494">
    <property type="entry name" value="SQS_PSY"/>
    <property type="match status" value="1"/>
</dbReference>
<reference evidence="1 2" key="1">
    <citation type="journal article" date="2019" name="Int. J. Syst. Evol. Microbiol.">
        <title>The Global Catalogue of Microorganisms (GCM) 10K type strain sequencing project: providing services to taxonomists for standard genome sequencing and annotation.</title>
        <authorList>
            <consortium name="The Broad Institute Genomics Platform"/>
            <consortium name="The Broad Institute Genome Sequencing Center for Infectious Disease"/>
            <person name="Wu L."/>
            <person name="Ma J."/>
        </authorList>
    </citation>
    <scope>NUCLEOTIDE SEQUENCE [LARGE SCALE GENOMIC DNA]</scope>
    <source>
        <strain evidence="1 2">JCM 10303</strain>
    </source>
</reference>
<dbReference type="Proteomes" id="UP001500729">
    <property type="component" value="Unassembled WGS sequence"/>
</dbReference>
<dbReference type="Gene3D" id="1.10.600.10">
    <property type="entry name" value="Farnesyl Diphosphate Synthase"/>
    <property type="match status" value="1"/>
</dbReference>
<name>A0ABN1CYI2_SACER</name>
<dbReference type="InterPro" id="IPR002060">
    <property type="entry name" value="Squ/phyt_synthse"/>
</dbReference>
<protein>
    <recommendedName>
        <fullName evidence="3">Phytoene synthase</fullName>
    </recommendedName>
</protein>
<evidence type="ECO:0000313" key="1">
    <source>
        <dbReference type="EMBL" id="GAA0529404.1"/>
    </source>
</evidence>
<sequence length="227" mass="25553">MRTWDVPRESVREFMDTIATDLRVTHYPTYTDLRRYVDAVCGHNGLWVNALLSHPPHGTEHCAVHAIHASAGLQLTDYLRDLREDIEDGRCYLPLEDLDAFGISTDDLAEAARSGRMTEPLRELVRFEAERARLHFAQAADWWRSVHPSMRELPRLYVRLGQHGLERITRSGHDIFRATRTARAVCATASCAEFAAGYARAATRRLTARTPSGVQRAASREDKAGAA</sequence>
<evidence type="ECO:0008006" key="3">
    <source>
        <dbReference type="Google" id="ProtNLM"/>
    </source>
</evidence>
<keyword evidence="2" id="KW-1185">Reference proteome</keyword>
<dbReference type="EMBL" id="BAAAGS010000018">
    <property type="protein sequence ID" value="GAA0529404.1"/>
    <property type="molecule type" value="Genomic_DNA"/>
</dbReference>
<dbReference type="InterPro" id="IPR008949">
    <property type="entry name" value="Isoprenoid_synthase_dom_sf"/>
</dbReference>
<evidence type="ECO:0000313" key="2">
    <source>
        <dbReference type="Proteomes" id="UP001500729"/>
    </source>
</evidence>